<name>A0A177AT11_9BILA</name>
<accession>A0A177AT11</accession>
<dbReference type="InterPro" id="IPR015943">
    <property type="entry name" value="WD40/YVTN_repeat-like_dom_sf"/>
</dbReference>
<dbReference type="PROSITE" id="PS50294">
    <property type="entry name" value="WD_REPEATS_REGION"/>
    <property type="match status" value="1"/>
</dbReference>
<dbReference type="GO" id="GO:1904263">
    <property type="term" value="P:positive regulation of TORC1 signaling"/>
    <property type="evidence" value="ECO:0007669"/>
    <property type="project" value="TreeGrafter"/>
</dbReference>
<dbReference type="AlphaFoldDB" id="A0A177AT11"/>
<dbReference type="SMART" id="SM00320">
    <property type="entry name" value="WD40"/>
    <property type="match status" value="1"/>
</dbReference>
<dbReference type="EMBL" id="LWCA01001884">
    <property type="protein sequence ID" value="OAF64374.1"/>
    <property type="molecule type" value="Genomic_DNA"/>
</dbReference>
<keyword evidence="5" id="KW-1185">Reference proteome</keyword>
<dbReference type="InterPro" id="IPR001680">
    <property type="entry name" value="WD40_rpt"/>
</dbReference>
<dbReference type="GO" id="GO:0035591">
    <property type="term" value="F:signaling adaptor activity"/>
    <property type="evidence" value="ECO:0007669"/>
    <property type="project" value="TreeGrafter"/>
</dbReference>
<proteinExistence type="predicted"/>
<reference evidence="4 5" key="1">
    <citation type="submission" date="2016-04" db="EMBL/GenBank/DDBJ databases">
        <title>The genome of Intoshia linei affirms orthonectids as highly simplified spiralians.</title>
        <authorList>
            <person name="Mikhailov K.V."/>
            <person name="Slusarev G.S."/>
            <person name="Nikitin M.A."/>
            <person name="Logacheva M.D."/>
            <person name="Penin A."/>
            <person name="Aleoshin V."/>
            <person name="Panchin Y.V."/>
        </authorList>
    </citation>
    <scope>NUCLEOTIDE SEQUENCE [LARGE SCALE GENOMIC DNA]</scope>
    <source>
        <strain evidence="4">Intl2013</strain>
        <tissue evidence="4">Whole animal</tissue>
    </source>
</reference>
<evidence type="ECO:0000256" key="3">
    <source>
        <dbReference type="PROSITE-ProRule" id="PRU00221"/>
    </source>
</evidence>
<keyword evidence="2" id="KW-0677">Repeat</keyword>
<dbReference type="PROSITE" id="PS00678">
    <property type="entry name" value="WD_REPEATS_1"/>
    <property type="match status" value="1"/>
</dbReference>
<dbReference type="InterPro" id="IPR019775">
    <property type="entry name" value="WD40_repeat_CS"/>
</dbReference>
<dbReference type="PROSITE" id="PS50082">
    <property type="entry name" value="WD_REPEATS_2"/>
    <property type="match status" value="1"/>
</dbReference>
<evidence type="ECO:0000313" key="4">
    <source>
        <dbReference type="EMBL" id="OAF64374.1"/>
    </source>
</evidence>
<protein>
    <submittedName>
        <fullName evidence="4">Uncharacterized protein</fullName>
    </submittedName>
</protein>
<dbReference type="InterPro" id="IPR036322">
    <property type="entry name" value="WD40_repeat_dom_sf"/>
</dbReference>
<gene>
    <name evidence="4" type="ORF">A3Q56_07877</name>
</gene>
<dbReference type="GO" id="GO:0034198">
    <property type="term" value="P:cellular response to amino acid starvation"/>
    <property type="evidence" value="ECO:0007669"/>
    <property type="project" value="TreeGrafter"/>
</dbReference>
<evidence type="ECO:0000256" key="2">
    <source>
        <dbReference type="ARBA" id="ARBA00022737"/>
    </source>
</evidence>
<organism evidence="4 5">
    <name type="scientific">Intoshia linei</name>
    <dbReference type="NCBI Taxonomy" id="1819745"/>
    <lineage>
        <taxon>Eukaryota</taxon>
        <taxon>Metazoa</taxon>
        <taxon>Spiralia</taxon>
        <taxon>Lophotrochozoa</taxon>
        <taxon>Mesozoa</taxon>
        <taxon>Orthonectida</taxon>
        <taxon>Rhopaluridae</taxon>
        <taxon>Intoshia</taxon>
    </lineage>
</organism>
<dbReference type="InterPro" id="IPR049567">
    <property type="entry name" value="WDR59-like"/>
</dbReference>
<evidence type="ECO:0000313" key="5">
    <source>
        <dbReference type="Proteomes" id="UP000078046"/>
    </source>
</evidence>
<keyword evidence="1 3" id="KW-0853">WD repeat</keyword>
<sequence length="158" mass="18208">MKYLTLESYDTHQPTNCIKLSHSDAKCFDVDKKDRVIIGGKNEILIINLNENNSEQLLKSKSIKRWGISHVKWSTTNKDIFCYVVYDKAHIAQIKDCIEKLYVLSNHNRQISDVDWSKVDPNIVLTASSDTFINIWDIRTNAKPTIVLKSVGAYFILF</sequence>
<dbReference type="GO" id="GO:0005774">
    <property type="term" value="C:vacuolar membrane"/>
    <property type="evidence" value="ECO:0007669"/>
    <property type="project" value="TreeGrafter"/>
</dbReference>
<comment type="caution">
    <text evidence="4">The sequence shown here is derived from an EMBL/GenBank/DDBJ whole genome shotgun (WGS) entry which is preliminary data.</text>
</comment>
<dbReference type="PANTHER" id="PTHR46170">
    <property type="entry name" value="GATOR COMPLEX PROTEIN WDR59"/>
    <property type="match status" value="1"/>
</dbReference>
<dbReference type="SUPFAM" id="SSF50978">
    <property type="entry name" value="WD40 repeat-like"/>
    <property type="match status" value="1"/>
</dbReference>
<dbReference type="Gene3D" id="2.130.10.10">
    <property type="entry name" value="YVTN repeat-like/Quinoprotein amine dehydrogenase"/>
    <property type="match status" value="1"/>
</dbReference>
<dbReference type="OrthoDB" id="6265621at2759"/>
<dbReference type="GO" id="GO:0035859">
    <property type="term" value="C:Seh1-associated complex"/>
    <property type="evidence" value="ECO:0007669"/>
    <property type="project" value="TreeGrafter"/>
</dbReference>
<dbReference type="Proteomes" id="UP000078046">
    <property type="component" value="Unassembled WGS sequence"/>
</dbReference>
<feature type="repeat" description="WD" evidence="3">
    <location>
        <begin position="104"/>
        <end position="146"/>
    </location>
</feature>
<evidence type="ECO:0000256" key="1">
    <source>
        <dbReference type="ARBA" id="ARBA00022574"/>
    </source>
</evidence>
<dbReference type="PANTHER" id="PTHR46170:SF1">
    <property type="entry name" value="GATOR COMPLEX PROTEIN WDR59"/>
    <property type="match status" value="1"/>
</dbReference>